<dbReference type="InterPro" id="IPR014956">
    <property type="entry name" value="ParBc_2"/>
</dbReference>
<dbReference type="Pfam" id="PF08857">
    <property type="entry name" value="ParBc_2"/>
    <property type="match status" value="1"/>
</dbReference>
<dbReference type="EMBL" id="CAXAMN010022851">
    <property type="protein sequence ID" value="CAK9073158.1"/>
    <property type="molecule type" value="Genomic_DNA"/>
</dbReference>
<dbReference type="CDD" id="cd16390">
    <property type="entry name" value="ParB_N_Srx_like"/>
    <property type="match status" value="1"/>
</dbReference>
<feature type="compositionally biased region" description="Basic and acidic residues" evidence="1">
    <location>
        <begin position="103"/>
        <end position="119"/>
    </location>
</feature>
<dbReference type="Gene3D" id="3.90.1530.10">
    <property type="entry name" value="Conserved hypothetical protein from pyrococcus furiosus pfu- 392566-001, ParB domain"/>
    <property type="match status" value="1"/>
</dbReference>
<protein>
    <recommendedName>
        <fullName evidence="4">Chromosome partitioning protein ParB</fullName>
    </recommendedName>
</protein>
<proteinExistence type="predicted"/>
<feature type="region of interest" description="Disordered" evidence="1">
    <location>
        <begin position="215"/>
        <end position="246"/>
    </location>
</feature>
<evidence type="ECO:0000256" key="1">
    <source>
        <dbReference type="SAM" id="MobiDB-lite"/>
    </source>
</evidence>
<sequence length="639" mass="72218">MKGLACAHPDCDYAVTDDRQFGGFCCKRCHAAFVRGDPATHGAQCSKASAKGLKKAEPLPPEAPLAESTSKRAWQLARQNGREDAAQRATKQKQAMQEETDEPIERSEAEEVTRDEWRTRRTRPRSRQSSRDPEKPPRRRRGSGGWWESSEPHQARQAPRSRQKGWMEEQEEALEGRLSAEKLHKLEKRQLDTTMEAGVSAGLLPNRVSISRACVKSARSAGRSRDSDRSRTRSRSADDLHDAPWRKAALEVTQEQREKHMARRCKAKARQAQKLQSGHFTAADLKYGAQSGNWLLAPNGQSDICRLCHAALRKRKVRMFIELLFQFHEGFKFSESEETHTSGNSTQNLADVNFIETPAGETCTAKLKDLSSGKHPLLPTQPSLGYAWVHREQEAHFSSKKSAKEELKNTKFPVVLGNNNFYLTDRHHHIAAMYLSDDQDIFDLDMDVTVICDLRTLGSEDFWLRMEQLNYVFLQTRESPFVLPNAASVTSLPTTWTLESFQDDVWRSVAGFADHVSDGKSRCYLKKCQEYFVDFQWGYAINKATEEEPSLWPSGQQHESFRQKLHALPPSRGSVDLKSWEELGQMVLPLCHGSLLRDMPLPPGYSSSTLQGWSAMPVPDDPSCGYDTCRTAENGLVII</sequence>
<evidence type="ECO:0008006" key="4">
    <source>
        <dbReference type="Google" id="ProtNLM"/>
    </source>
</evidence>
<dbReference type="InterPro" id="IPR036086">
    <property type="entry name" value="ParB/Sulfiredoxin_sf"/>
</dbReference>
<evidence type="ECO:0000313" key="3">
    <source>
        <dbReference type="Proteomes" id="UP001642484"/>
    </source>
</evidence>
<organism evidence="2 3">
    <name type="scientific">Durusdinium trenchii</name>
    <dbReference type="NCBI Taxonomy" id="1381693"/>
    <lineage>
        <taxon>Eukaryota</taxon>
        <taxon>Sar</taxon>
        <taxon>Alveolata</taxon>
        <taxon>Dinophyceae</taxon>
        <taxon>Suessiales</taxon>
        <taxon>Symbiodiniaceae</taxon>
        <taxon>Durusdinium</taxon>
    </lineage>
</organism>
<feature type="region of interest" description="Disordered" evidence="1">
    <location>
        <begin position="38"/>
        <end position="181"/>
    </location>
</feature>
<evidence type="ECO:0000313" key="2">
    <source>
        <dbReference type="EMBL" id="CAK9073158.1"/>
    </source>
</evidence>
<feature type="compositionally biased region" description="Basic and acidic residues" evidence="1">
    <location>
        <begin position="223"/>
        <end position="246"/>
    </location>
</feature>
<comment type="caution">
    <text evidence="2">The sequence shown here is derived from an EMBL/GenBank/DDBJ whole genome shotgun (WGS) entry which is preliminary data.</text>
</comment>
<accession>A0ABP0PC27</accession>
<dbReference type="Proteomes" id="UP001642484">
    <property type="component" value="Unassembled WGS sequence"/>
</dbReference>
<reference evidence="2 3" key="1">
    <citation type="submission" date="2024-02" db="EMBL/GenBank/DDBJ databases">
        <authorList>
            <person name="Chen Y."/>
            <person name="Shah S."/>
            <person name="Dougan E. K."/>
            <person name="Thang M."/>
            <person name="Chan C."/>
        </authorList>
    </citation>
    <scope>NUCLEOTIDE SEQUENCE [LARGE SCALE GENOMIC DNA]</scope>
</reference>
<dbReference type="SUPFAM" id="SSF110849">
    <property type="entry name" value="ParB/Sulfiredoxin"/>
    <property type="match status" value="1"/>
</dbReference>
<keyword evidence="3" id="KW-1185">Reference proteome</keyword>
<gene>
    <name evidence="2" type="ORF">CCMP2556_LOCUS36003</name>
</gene>
<name>A0ABP0PC27_9DINO</name>